<sequence length="358" mass="41484">MSFKIRINNYRRKIMKALTKRVGASYVEPQKGDLHIKNIKKILIIRPNHRLGNQLLLTPLVQEVIRTFPESHVDLFVKGGVAHPVFEKYKEISQIIKLPKKPWSNLYKYIKCWISIKSRTYDLVINADKNSSSGRLLTALAQAKFKIFGDVDESIINKYEDYKHISKYPIYNLRHYLTVLGVENTNKNMPLLDIKLSDIEISKGKKMLDNITNNNNNNNNKKTICIYTNATGNKCYSETWWETFYARLQKEYPEFNIIEMLPIENISRINFKAVHFYSEDIREMASIIRNTSVFIAADNGVMHLASASLTPTVGFFSVTHVEIYKPYGNGSVALHTNKTNIEDWITTIDKILKKDRKK</sequence>
<organism evidence="3 4">
    <name type="scientific">Pseudotamlana carrageenivorans</name>
    <dbReference type="NCBI Taxonomy" id="2069432"/>
    <lineage>
        <taxon>Bacteria</taxon>
        <taxon>Pseudomonadati</taxon>
        <taxon>Bacteroidota</taxon>
        <taxon>Flavobacteriia</taxon>
        <taxon>Flavobacteriales</taxon>
        <taxon>Flavobacteriaceae</taxon>
        <taxon>Pseudotamlana</taxon>
    </lineage>
</organism>
<keyword evidence="1" id="KW-0328">Glycosyltransferase</keyword>
<keyword evidence="4" id="KW-1185">Reference proteome</keyword>
<dbReference type="PANTHER" id="PTHR30160">
    <property type="entry name" value="TETRAACYLDISACCHARIDE 4'-KINASE-RELATED"/>
    <property type="match status" value="1"/>
</dbReference>
<dbReference type="InterPro" id="IPR002201">
    <property type="entry name" value="Glyco_trans_9"/>
</dbReference>
<evidence type="ECO:0000313" key="3">
    <source>
        <dbReference type="EMBL" id="AUS06753.1"/>
    </source>
</evidence>
<name>A0A2I7SLG5_9FLAO</name>
<reference evidence="4" key="1">
    <citation type="submission" date="2018-01" db="EMBL/GenBank/DDBJ databases">
        <title>Complete genome of Tamlana sp. UJ94.</title>
        <authorList>
            <person name="Jung J."/>
            <person name="Chung D."/>
            <person name="Bae S.S."/>
            <person name="Baek K."/>
        </authorList>
    </citation>
    <scope>NUCLEOTIDE SEQUENCE [LARGE SCALE GENOMIC DNA]</scope>
    <source>
        <strain evidence="4">UJ94</strain>
    </source>
</reference>
<dbReference type="AlphaFoldDB" id="A0A2I7SLG5"/>
<dbReference type="PANTHER" id="PTHR30160:SF7">
    <property type="entry name" value="ADP-HEPTOSE--LPS HEPTOSYLTRANSFERASE 2"/>
    <property type="match status" value="1"/>
</dbReference>
<protein>
    <submittedName>
        <fullName evidence="3">ADP-heptose--LPS heptosyltransferase</fullName>
    </submittedName>
</protein>
<dbReference type="GO" id="GO:0005829">
    <property type="term" value="C:cytosol"/>
    <property type="evidence" value="ECO:0007669"/>
    <property type="project" value="TreeGrafter"/>
</dbReference>
<dbReference type="Gene3D" id="3.40.50.2000">
    <property type="entry name" value="Glycogen Phosphorylase B"/>
    <property type="match status" value="2"/>
</dbReference>
<dbReference type="GO" id="GO:0009244">
    <property type="term" value="P:lipopolysaccharide core region biosynthetic process"/>
    <property type="evidence" value="ECO:0007669"/>
    <property type="project" value="TreeGrafter"/>
</dbReference>
<keyword evidence="2 3" id="KW-0808">Transferase</keyword>
<evidence type="ECO:0000256" key="2">
    <source>
        <dbReference type="ARBA" id="ARBA00022679"/>
    </source>
</evidence>
<gene>
    <name evidence="3" type="ORF">C1A40_15455</name>
</gene>
<evidence type="ECO:0000313" key="4">
    <source>
        <dbReference type="Proteomes" id="UP000236592"/>
    </source>
</evidence>
<accession>A0A2I7SLG5</accession>
<dbReference type="SUPFAM" id="SSF53756">
    <property type="entry name" value="UDP-Glycosyltransferase/glycogen phosphorylase"/>
    <property type="match status" value="1"/>
</dbReference>
<dbReference type="GO" id="GO:0008713">
    <property type="term" value="F:ADP-heptose-lipopolysaccharide heptosyltransferase activity"/>
    <property type="evidence" value="ECO:0007669"/>
    <property type="project" value="TreeGrafter"/>
</dbReference>
<evidence type="ECO:0000256" key="1">
    <source>
        <dbReference type="ARBA" id="ARBA00022676"/>
    </source>
</evidence>
<dbReference type="OrthoDB" id="9797795at2"/>
<dbReference type="KEGG" id="taj:C1A40_15455"/>
<dbReference type="EMBL" id="CP025938">
    <property type="protein sequence ID" value="AUS06753.1"/>
    <property type="molecule type" value="Genomic_DNA"/>
</dbReference>
<proteinExistence type="predicted"/>
<dbReference type="InterPro" id="IPR051199">
    <property type="entry name" value="LPS_LOS_Heptosyltrfase"/>
</dbReference>
<dbReference type="Pfam" id="PF01075">
    <property type="entry name" value="Glyco_transf_9"/>
    <property type="match status" value="1"/>
</dbReference>
<dbReference type="Proteomes" id="UP000236592">
    <property type="component" value="Chromosome"/>
</dbReference>